<proteinExistence type="predicted"/>
<accession>A0A9N9A6X8</accession>
<dbReference type="OrthoDB" id="1368at2759"/>
<dbReference type="EMBL" id="CAJVQA010001557">
    <property type="protein sequence ID" value="CAG8518714.1"/>
    <property type="molecule type" value="Genomic_DNA"/>
</dbReference>
<protein>
    <submittedName>
        <fullName evidence="9">16611_t:CDS:1</fullName>
    </submittedName>
</protein>
<feature type="transmembrane region" description="Helical" evidence="8">
    <location>
        <begin position="54"/>
        <end position="74"/>
    </location>
</feature>
<keyword evidence="10" id="KW-1185">Reference proteome</keyword>
<evidence type="ECO:0000256" key="5">
    <source>
        <dbReference type="ARBA" id="ARBA00022989"/>
    </source>
</evidence>
<evidence type="ECO:0000256" key="6">
    <source>
        <dbReference type="ARBA" id="ARBA00023065"/>
    </source>
</evidence>
<feature type="transmembrane region" description="Helical" evidence="8">
    <location>
        <begin position="25"/>
        <end position="48"/>
    </location>
</feature>
<gene>
    <name evidence="9" type="ORF">CPELLU_LOCUS3279</name>
</gene>
<evidence type="ECO:0000256" key="7">
    <source>
        <dbReference type="ARBA" id="ARBA00023136"/>
    </source>
</evidence>
<comment type="caution">
    <text evidence="9">The sequence shown here is derived from an EMBL/GenBank/DDBJ whole genome shotgun (WGS) entry which is preliminary data.</text>
</comment>
<evidence type="ECO:0000313" key="9">
    <source>
        <dbReference type="EMBL" id="CAG8518714.1"/>
    </source>
</evidence>
<keyword evidence="5 8" id="KW-1133">Transmembrane helix</keyword>
<name>A0A9N9A6X8_9GLOM</name>
<dbReference type="PANTHER" id="PTHR33281">
    <property type="entry name" value="UPF0187 PROTEIN YNEE"/>
    <property type="match status" value="1"/>
</dbReference>
<keyword evidence="7 8" id="KW-0472">Membrane</keyword>
<evidence type="ECO:0000256" key="4">
    <source>
        <dbReference type="ARBA" id="ARBA00022692"/>
    </source>
</evidence>
<evidence type="ECO:0000256" key="8">
    <source>
        <dbReference type="SAM" id="Phobius"/>
    </source>
</evidence>
<evidence type="ECO:0000256" key="3">
    <source>
        <dbReference type="ARBA" id="ARBA00022475"/>
    </source>
</evidence>
<dbReference type="InterPro" id="IPR044669">
    <property type="entry name" value="YneE/VCCN1/2-like"/>
</dbReference>
<comment type="subcellular location">
    <subcellularLocation>
        <location evidence="1">Cell membrane</location>
        <topology evidence="1">Multi-pass membrane protein</topology>
    </subcellularLocation>
</comment>
<dbReference type="GO" id="GO:0005886">
    <property type="term" value="C:plasma membrane"/>
    <property type="evidence" value="ECO:0007669"/>
    <property type="project" value="UniProtKB-SubCell"/>
</dbReference>
<evidence type="ECO:0000256" key="2">
    <source>
        <dbReference type="ARBA" id="ARBA00022448"/>
    </source>
</evidence>
<evidence type="ECO:0000313" key="10">
    <source>
        <dbReference type="Proteomes" id="UP000789759"/>
    </source>
</evidence>
<reference evidence="9" key="1">
    <citation type="submission" date="2021-06" db="EMBL/GenBank/DDBJ databases">
        <authorList>
            <person name="Kallberg Y."/>
            <person name="Tangrot J."/>
            <person name="Rosling A."/>
        </authorList>
    </citation>
    <scope>NUCLEOTIDE SEQUENCE</scope>
    <source>
        <strain evidence="9">FL966</strain>
    </source>
</reference>
<keyword evidence="3" id="KW-1003">Cell membrane</keyword>
<dbReference type="Pfam" id="PF25539">
    <property type="entry name" value="Bestrophin_2"/>
    <property type="match status" value="1"/>
</dbReference>
<dbReference type="AlphaFoldDB" id="A0A9N9A6X8"/>
<sequence length="390" mass="44973">MLPFCGKRDQYDKHKLYLFKWDGSIILNVLPPSLFTTIVAVVVCFIYNHYHIDISIHVTVTPVLAIVVGLLLTYRTNTAYDRQGKRLWSTMKVALRGLTRHIWINVDPKSTKDSLEKETAINLLIGFAFSVKHYLREEGIEYDDLKPFISNIGNIGTVIPESEPLEEQEDKVLEKDKKKNPKIEIKTFKWIINKLFKTKKQRQPIKNYNLPLTITFYLTSYVDKQFNNKIIDQPTTQVLFNNLNALIDCLSGFERILRTPIPMAYAIHLSQTVWIYCISLSFQLVSLIHYVTIPAVLISSIILFGIEAIGEEIENPFGYDHNDLDLDGLCENIKEEIETITKHSRPTGENWVYDHTTSMIEIKEKLSRNSYGSTLDGTLYEDEISPYSDI</sequence>
<dbReference type="GO" id="GO:0005254">
    <property type="term" value="F:chloride channel activity"/>
    <property type="evidence" value="ECO:0007669"/>
    <property type="project" value="InterPro"/>
</dbReference>
<dbReference type="Proteomes" id="UP000789759">
    <property type="component" value="Unassembled WGS sequence"/>
</dbReference>
<dbReference type="PANTHER" id="PTHR33281:SF19">
    <property type="entry name" value="VOLTAGE-DEPENDENT ANION CHANNEL-FORMING PROTEIN YNEE"/>
    <property type="match status" value="1"/>
</dbReference>
<organism evidence="9 10">
    <name type="scientific">Cetraspora pellucida</name>
    <dbReference type="NCBI Taxonomy" id="1433469"/>
    <lineage>
        <taxon>Eukaryota</taxon>
        <taxon>Fungi</taxon>
        <taxon>Fungi incertae sedis</taxon>
        <taxon>Mucoromycota</taxon>
        <taxon>Glomeromycotina</taxon>
        <taxon>Glomeromycetes</taxon>
        <taxon>Diversisporales</taxon>
        <taxon>Gigasporaceae</taxon>
        <taxon>Cetraspora</taxon>
    </lineage>
</organism>
<evidence type="ECO:0000256" key="1">
    <source>
        <dbReference type="ARBA" id="ARBA00004651"/>
    </source>
</evidence>
<keyword evidence="6" id="KW-0406">Ion transport</keyword>
<keyword evidence="2" id="KW-0813">Transport</keyword>
<keyword evidence="4 8" id="KW-0812">Transmembrane</keyword>